<dbReference type="RefSeq" id="XP_001799443.1">
    <property type="nucleotide sequence ID" value="XM_001799391.1"/>
</dbReference>
<feature type="compositionally biased region" description="Basic and acidic residues" evidence="1">
    <location>
        <begin position="223"/>
        <end position="246"/>
    </location>
</feature>
<name>Q0UGH4_PHANO</name>
<sequence>MARAMLDDFVNASKTALETRFLPASLSQDISTSSPPPPTPILLLTKFLQLKLPHAPRHLFVLNPLPPLAPLIRRILVRLRTPPTPQTRIIPAIGRMRNAQPQQTTHTNIPHIMSIILTPGYRNQCRAQQRRQCHQHAREVSPGPVNMALPRDPQTQVSEAGETEAGVPAGEAAPPVVQHVVVRLGADFPGNKGVGGRAGGGFAARDEVGARAADGVFDHVGYEEGQEHGDEPAEEGDVRFVRRGAQEEGPEDEGGEGEGAGVDEEPYCV</sequence>
<feature type="region of interest" description="Disordered" evidence="1">
    <location>
        <begin position="131"/>
        <end position="169"/>
    </location>
</feature>
<dbReference type="KEGG" id="pno:SNOG_09140"/>
<dbReference type="GeneID" id="5976344"/>
<feature type="region of interest" description="Disordered" evidence="1">
    <location>
        <begin position="223"/>
        <end position="269"/>
    </location>
</feature>
<accession>Q0UGH4</accession>
<dbReference type="AlphaFoldDB" id="Q0UGH4"/>
<gene>
    <name evidence="2" type="ORF">SNOG_09140</name>
</gene>
<dbReference type="Proteomes" id="UP000001055">
    <property type="component" value="Unassembled WGS sequence"/>
</dbReference>
<feature type="compositionally biased region" description="Low complexity" evidence="1">
    <location>
        <begin position="159"/>
        <end position="169"/>
    </location>
</feature>
<evidence type="ECO:0000313" key="2">
    <source>
        <dbReference type="EMBL" id="EAT83332.1"/>
    </source>
</evidence>
<dbReference type="InParanoid" id="Q0UGH4"/>
<evidence type="ECO:0000256" key="1">
    <source>
        <dbReference type="SAM" id="MobiDB-lite"/>
    </source>
</evidence>
<evidence type="ECO:0000313" key="3">
    <source>
        <dbReference type="Proteomes" id="UP000001055"/>
    </source>
</evidence>
<protein>
    <submittedName>
        <fullName evidence="2">Uncharacterized protein</fullName>
    </submittedName>
</protein>
<organism evidence="2 3">
    <name type="scientific">Phaeosphaeria nodorum (strain SN15 / ATCC MYA-4574 / FGSC 10173)</name>
    <name type="common">Glume blotch fungus</name>
    <name type="synonym">Parastagonospora nodorum</name>
    <dbReference type="NCBI Taxonomy" id="321614"/>
    <lineage>
        <taxon>Eukaryota</taxon>
        <taxon>Fungi</taxon>
        <taxon>Dikarya</taxon>
        <taxon>Ascomycota</taxon>
        <taxon>Pezizomycotina</taxon>
        <taxon>Dothideomycetes</taxon>
        <taxon>Pleosporomycetidae</taxon>
        <taxon>Pleosporales</taxon>
        <taxon>Pleosporineae</taxon>
        <taxon>Phaeosphaeriaceae</taxon>
        <taxon>Parastagonospora</taxon>
    </lineage>
</organism>
<dbReference type="HOGENOM" id="CLU_1034820_0_0_1"/>
<proteinExistence type="predicted"/>
<feature type="compositionally biased region" description="Acidic residues" evidence="1">
    <location>
        <begin position="248"/>
        <end position="269"/>
    </location>
</feature>
<reference evidence="3" key="1">
    <citation type="journal article" date="2007" name="Plant Cell">
        <title>Dothideomycete-plant interactions illuminated by genome sequencing and EST analysis of the wheat pathogen Stagonospora nodorum.</title>
        <authorList>
            <person name="Hane J.K."/>
            <person name="Lowe R.G."/>
            <person name="Solomon P.S."/>
            <person name="Tan K.C."/>
            <person name="Schoch C.L."/>
            <person name="Spatafora J.W."/>
            <person name="Crous P.W."/>
            <person name="Kodira C."/>
            <person name="Birren B.W."/>
            <person name="Galagan J.E."/>
            <person name="Torriani S.F."/>
            <person name="McDonald B.A."/>
            <person name="Oliver R.P."/>
        </authorList>
    </citation>
    <scope>NUCLEOTIDE SEQUENCE [LARGE SCALE GENOMIC DNA]</scope>
    <source>
        <strain evidence="3">SN15 / ATCC MYA-4574 / FGSC 10173</strain>
    </source>
</reference>
<dbReference type="EMBL" id="CH445338">
    <property type="protein sequence ID" value="EAT83332.1"/>
    <property type="molecule type" value="Genomic_DNA"/>
</dbReference>